<evidence type="ECO:0000313" key="2">
    <source>
        <dbReference type="Proteomes" id="UP000247099"/>
    </source>
</evidence>
<dbReference type="AlphaFoldDB" id="A0A317ZJ06"/>
<evidence type="ECO:0000313" key="1">
    <source>
        <dbReference type="EMBL" id="PXA03888.1"/>
    </source>
</evidence>
<proteinExistence type="predicted"/>
<dbReference type="InParanoid" id="A0A317ZJ06"/>
<dbReference type="RefSeq" id="WP_110131244.1">
    <property type="nucleotide sequence ID" value="NZ_QHJQ01000006.1"/>
</dbReference>
<dbReference type="Proteomes" id="UP000247099">
    <property type="component" value="Unassembled WGS sequence"/>
</dbReference>
<organism evidence="1 2">
    <name type="scientific">Coraliomargarita sinensis</name>
    <dbReference type="NCBI Taxonomy" id="2174842"/>
    <lineage>
        <taxon>Bacteria</taxon>
        <taxon>Pseudomonadati</taxon>
        <taxon>Verrucomicrobiota</taxon>
        <taxon>Opitutia</taxon>
        <taxon>Puniceicoccales</taxon>
        <taxon>Coraliomargaritaceae</taxon>
        <taxon>Coraliomargarita</taxon>
    </lineage>
</organism>
<sequence>MEFDFLKLEERLKNLAEGEFVPTLPFKRAKKIGAEFGCSYERSSHLRRRLFLKGRVDGLEDFTPKELQGEIYRGETIASQMEGWGHYLDSLISGRSVKTSPESYLFRNEIEGILDLLCRGFSCQAAQINPYKVEWLTSDNQWLSKSADNRARAWRKFVLDYIAPSAGSIFDWSCALSRSAERTDSFSDSIFKLHELLAIEASGQVFRPTFLAKRSGAYELKIRAKEIAVAVELLESAGVWNVIPALTDISGLGTRPAVTKPIGLFFDSGFFLYASKRRGDIMKCARRAKESICDGNEEFTEKEPAKASPRDMAELDKLFFHFVVNDILRHVQDMDGVSVTHFLRPPAKRPFIVVKQGEKLFPIWISYADAGPRAFQALGRIKEFKDSTKLAINATTRKIQRKGRRISLPFDIVLKP</sequence>
<keyword evidence="2" id="KW-1185">Reference proteome</keyword>
<protein>
    <submittedName>
        <fullName evidence="1">Uncharacterized protein</fullName>
    </submittedName>
</protein>
<dbReference type="EMBL" id="QHJQ01000006">
    <property type="protein sequence ID" value="PXA03888.1"/>
    <property type="molecule type" value="Genomic_DNA"/>
</dbReference>
<accession>A0A317ZJ06</accession>
<reference evidence="1 2" key="1">
    <citation type="submission" date="2018-05" db="EMBL/GenBank/DDBJ databases">
        <title>Coraliomargarita sinensis sp. nov., isolated from a marine solar saltern.</title>
        <authorList>
            <person name="Zhou L.Y."/>
        </authorList>
    </citation>
    <scope>NUCLEOTIDE SEQUENCE [LARGE SCALE GENOMIC DNA]</scope>
    <source>
        <strain evidence="1 2">WN38</strain>
    </source>
</reference>
<name>A0A317ZJ06_9BACT</name>
<comment type="caution">
    <text evidence="1">The sequence shown here is derived from an EMBL/GenBank/DDBJ whole genome shotgun (WGS) entry which is preliminary data.</text>
</comment>
<gene>
    <name evidence="1" type="ORF">DDZ13_09620</name>
</gene>